<evidence type="ECO:0000313" key="2">
    <source>
        <dbReference type="Proteomes" id="UP001623348"/>
    </source>
</evidence>
<dbReference type="Proteomes" id="UP001623348">
    <property type="component" value="Unassembled WGS sequence"/>
</dbReference>
<keyword evidence="2" id="KW-1185">Reference proteome</keyword>
<evidence type="ECO:0000313" key="1">
    <source>
        <dbReference type="EMBL" id="GAB0194701.1"/>
    </source>
</evidence>
<accession>A0ABC9XAT7</accession>
<dbReference type="PANTHER" id="PTHR28577:SF1">
    <property type="entry name" value="CENTROMERE PROTEIN P"/>
    <property type="match status" value="1"/>
</dbReference>
<dbReference type="Pfam" id="PF13096">
    <property type="entry name" value="CENP-P"/>
    <property type="match status" value="1"/>
</dbReference>
<dbReference type="AlphaFoldDB" id="A0ABC9XAT7"/>
<organism evidence="1 2">
    <name type="scientific">Grus japonensis</name>
    <name type="common">Japanese crane</name>
    <name type="synonym">Red-crowned crane</name>
    <dbReference type="NCBI Taxonomy" id="30415"/>
    <lineage>
        <taxon>Eukaryota</taxon>
        <taxon>Metazoa</taxon>
        <taxon>Chordata</taxon>
        <taxon>Craniata</taxon>
        <taxon>Vertebrata</taxon>
        <taxon>Euteleostomi</taxon>
        <taxon>Archelosauria</taxon>
        <taxon>Archosauria</taxon>
        <taxon>Dinosauria</taxon>
        <taxon>Saurischia</taxon>
        <taxon>Theropoda</taxon>
        <taxon>Coelurosauria</taxon>
        <taxon>Aves</taxon>
        <taxon>Neognathae</taxon>
        <taxon>Neoaves</taxon>
        <taxon>Gruiformes</taxon>
        <taxon>Gruidae</taxon>
        <taxon>Grus</taxon>
    </lineage>
</organism>
<proteinExistence type="predicted"/>
<protein>
    <submittedName>
        <fullName evidence="1">Centromere protein P</fullName>
    </submittedName>
</protein>
<dbReference type="InterPro" id="IPR027801">
    <property type="entry name" value="CENP-P"/>
</dbReference>
<comment type="caution">
    <text evidence="1">The sequence shown here is derived from an EMBL/GenBank/DDBJ whole genome shotgun (WGS) entry which is preliminary data.</text>
</comment>
<dbReference type="PANTHER" id="PTHR28577">
    <property type="entry name" value="CENTROMERE PROTEIN P"/>
    <property type="match status" value="1"/>
</dbReference>
<gene>
    <name evidence="1" type="ORF">GRJ2_001935400</name>
</gene>
<name>A0ABC9XAT7_GRUJA</name>
<sequence>MIFPTKKLDFIPNPVNFTSQYGRMKIKHDSVFSYGVLGSLAKYPDIVTLPEGLLGDYIILRNPKLSGFELMIVWKIHIDEEGRTTPVLDLLTKVPEQVLQQKMATIETAPARFRSMLLLFGIETAIENLIKVVGLEK</sequence>
<reference evidence="1 2" key="1">
    <citation type="submission" date="2024-06" db="EMBL/GenBank/DDBJ databases">
        <title>The draft genome of Grus japonensis, version 3.</title>
        <authorList>
            <person name="Nabeshima K."/>
            <person name="Suzuki S."/>
            <person name="Onuma M."/>
        </authorList>
    </citation>
    <scope>NUCLEOTIDE SEQUENCE [LARGE SCALE GENOMIC DNA]</scope>
    <source>
        <strain evidence="1 2">451A</strain>
    </source>
</reference>
<dbReference type="EMBL" id="BAAFJT010000011">
    <property type="protein sequence ID" value="GAB0194701.1"/>
    <property type="molecule type" value="Genomic_DNA"/>
</dbReference>